<keyword evidence="3" id="KW-0378">Hydrolase</keyword>
<sequence>MVLSDVAEFSYKLSDFYHPEDESGVLWNDERLGIQWPITEDMQIITSERDSSNLPFSEEVVLKPKNIHAMTEVSDLEAVLNSARKWNAIDKNKIVLAGFSQGGIITAITAARCEKNVAGIILESPAFLIPKEAHDLFETIADIPDEYYYHFLINIH</sequence>
<dbReference type="GO" id="GO:0000271">
    <property type="term" value="P:polysaccharide biosynthetic process"/>
    <property type="evidence" value="ECO:0007669"/>
    <property type="project" value="TreeGrafter"/>
</dbReference>
<dbReference type="GeneID" id="97114423"/>
<evidence type="ECO:0000313" key="3">
    <source>
        <dbReference type="EMBL" id="MSS89815.1"/>
    </source>
</evidence>
<dbReference type="InterPro" id="IPR014710">
    <property type="entry name" value="RmlC-like_jellyroll"/>
</dbReference>
<dbReference type="RefSeq" id="WP_154465861.1">
    <property type="nucleotide sequence ID" value="NZ_JAXDZL010000095.1"/>
</dbReference>
<dbReference type="Pfam" id="PF00908">
    <property type="entry name" value="dTDP_sugar_isom"/>
    <property type="match status" value="1"/>
</dbReference>
<dbReference type="GO" id="GO:0016787">
    <property type="term" value="F:hydrolase activity"/>
    <property type="evidence" value="ECO:0007669"/>
    <property type="project" value="UniProtKB-KW"/>
</dbReference>
<reference evidence="3 4" key="1">
    <citation type="submission" date="2019-08" db="EMBL/GenBank/DDBJ databases">
        <title>In-depth cultivation of the pig gut microbiome towards novel bacterial diversity and tailored functional studies.</title>
        <authorList>
            <person name="Wylensek D."/>
            <person name="Hitch T.C.A."/>
            <person name="Clavel T."/>
        </authorList>
    </citation>
    <scope>NUCLEOTIDE SEQUENCE [LARGE SCALE GENOMIC DNA]</scope>
    <source>
        <strain evidence="3 4">WCA-389-WT-23B</strain>
    </source>
</reference>
<dbReference type="Gene3D" id="2.60.120.10">
    <property type="entry name" value="Jelly Rolls"/>
    <property type="match status" value="1"/>
</dbReference>
<dbReference type="GO" id="GO:0019305">
    <property type="term" value="P:dTDP-rhamnose biosynthetic process"/>
    <property type="evidence" value="ECO:0007669"/>
    <property type="project" value="TreeGrafter"/>
</dbReference>
<evidence type="ECO:0000313" key="4">
    <source>
        <dbReference type="Proteomes" id="UP000436047"/>
    </source>
</evidence>
<dbReference type="InterPro" id="IPR011051">
    <property type="entry name" value="RmlC_Cupin_sf"/>
</dbReference>
<dbReference type="PANTHER" id="PTHR21047">
    <property type="entry name" value="DTDP-6-DEOXY-D-GLUCOSE-3,5 EPIMERASE"/>
    <property type="match status" value="1"/>
</dbReference>
<dbReference type="EMBL" id="VUMI01000027">
    <property type="protein sequence ID" value="MSS89815.1"/>
    <property type="molecule type" value="Genomic_DNA"/>
</dbReference>
<dbReference type="Pfam" id="PF12146">
    <property type="entry name" value="Hydrolase_4"/>
    <property type="match status" value="1"/>
</dbReference>
<dbReference type="SUPFAM" id="SSF51182">
    <property type="entry name" value="RmlC-like cupins"/>
    <property type="match status" value="1"/>
</dbReference>
<gene>
    <name evidence="3" type="ORF">FYJ45_16475</name>
</gene>
<dbReference type="InterPro" id="IPR000888">
    <property type="entry name" value="RmlC-like"/>
</dbReference>
<accession>A0A6N7WJ81</accession>
<dbReference type="SUPFAM" id="SSF53474">
    <property type="entry name" value="alpha/beta-Hydrolases"/>
    <property type="match status" value="1"/>
</dbReference>
<dbReference type="PANTHER" id="PTHR21047:SF2">
    <property type="entry name" value="THYMIDINE DIPHOSPHO-4-KETO-RHAMNOSE 3,5-EPIMERASE"/>
    <property type="match status" value="1"/>
</dbReference>
<keyword evidence="4" id="KW-1185">Reference proteome</keyword>
<dbReference type="InterPro" id="IPR029058">
    <property type="entry name" value="AB_hydrolase_fold"/>
</dbReference>
<dbReference type="Gene3D" id="3.40.50.1820">
    <property type="entry name" value="alpha/beta hydrolase"/>
    <property type="match status" value="1"/>
</dbReference>
<organism evidence="3 4">
    <name type="scientific">Eisenbergiella porci</name>
    <dbReference type="NCBI Taxonomy" id="2652274"/>
    <lineage>
        <taxon>Bacteria</taxon>
        <taxon>Bacillati</taxon>
        <taxon>Bacillota</taxon>
        <taxon>Clostridia</taxon>
        <taxon>Lachnospirales</taxon>
        <taxon>Lachnospiraceae</taxon>
        <taxon>Eisenbergiella</taxon>
    </lineage>
</organism>
<feature type="site" description="Participates in a stacking interaction with the thymidine ring of dTDP-4-oxo-6-deoxyglucose" evidence="1">
    <location>
        <position position="17"/>
    </location>
</feature>
<dbReference type="Proteomes" id="UP000436047">
    <property type="component" value="Unassembled WGS sequence"/>
</dbReference>
<dbReference type="InterPro" id="IPR022742">
    <property type="entry name" value="Hydrolase_4"/>
</dbReference>
<name>A0A6N7WJ81_9FIRM</name>
<feature type="domain" description="Serine aminopeptidase S33" evidence="2">
    <location>
        <begin position="73"/>
        <end position="148"/>
    </location>
</feature>
<evidence type="ECO:0000259" key="2">
    <source>
        <dbReference type="Pfam" id="PF12146"/>
    </source>
</evidence>
<evidence type="ECO:0000256" key="1">
    <source>
        <dbReference type="PIRSR" id="PIRSR600888-3"/>
    </source>
</evidence>
<protein>
    <submittedName>
        <fullName evidence="3">Alpha/beta hydrolase fold domain-containing protein</fullName>
    </submittedName>
</protein>
<proteinExistence type="predicted"/>
<dbReference type="GO" id="GO:0005829">
    <property type="term" value="C:cytosol"/>
    <property type="evidence" value="ECO:0007669"/>
    <property type="project" value="TreeGrafter"/>
</dbReference>
<dbReference type="GO" id="GO:0008830">
    <property type="term" value="F:dTDP-4-dehydrorhamnose 3,5-epimerase activity"/>
    <property type="evidence" value="ECO:0007669"/>
    <property type="project" value="InterPro"/>
</dbReference>
<comment type="caution">
    <text evidence="3">The sequence shown here is derived from an EMBL/GenBank/DDBJ whole genome shotgun (WGS) entry which is preliminary data.</text>
</comment>
<dbReference type="AlphaFoldDB" id="A0A6N7WJ81"/>